<dbReference type="GO" id="GO:0005313">
    <property type="term" value="F:L-glutamate transmembrane transporter activity"/>
    <property type="evidence" value="ECO:0007669"/>
    <property type="project" value="TreeGrafter"/>
</dbReference>
<keyword evidence="3" id="KW-1133">Transmembrane helix</keyword>
<dbReference type="GO" id="GO:0005326">
    <property type="term" value="F:neurotransmitter transmembrane transporter activity"/>
    <property type="evidence" value="ECO:0007669"/>
    <property type="project" value="TreeGrafter"/>
</dbReference>
<keyword evidence="2" id="KW-0812">Transmembrane</keyword>
<evidence type="ECO:0000256" key="4">
    <source>
        <dbReference type="ARBA" id="ARBA00023136"/>
    </source>
</evidence>
<reference evidence="5" key="1">
    <citation type="journal article" date="2023" name="Mol. Biol. Evol.">
        <title>Third-Generation Sequencing Reveals the Adaptive Role of the Epigenome in Three Deep-Sea Polychaetes.</title>
        <authorList>
            <person name="Perez M."/>
            <person name="Aroh O."/>
            <person name="Sun Y."/>
            <person name="Lan Y."/>
            <person name="Juniper S.K."/>
            <person name="Young C.R."/>
            <person name="Angers B."/>
            <person name="Qian P.Y."/>
        </authorList>
    </citation>
    <scope>NUCLEOTIDE SEQUENCE</scope>
    <source>
        <strain evidence="5">P08H-3</strain>
    </source>
</reference>
<dbReference type="EMBL" id="JAODUP010000296">
    <property type="protein sequence ID" value="KAK2153462.1"/>
    <property type="molecule type" value="Genomic_DNA"/>
</dbReference>
<dbReference type="InterPro" id="IPR027378">
    <property type="entry name" value="Nucleotide_channel_N"/>
</dbReference>
<evidence type="ECO:0000256" key="2">
    <source>
        <dbReference type="ARBA" id="ARBA00022692"/>
    </source>
</evidence>
<dbReference type="InterPro" id="IPR011701">
    <property type="entry name" value="MFS"/>
</dbReference>
<evidence type="ECO:0000313" key="6">
    <source>
        <dbReference type="Proteomes" id="UP001208570"/>
    </source>
</evidence>
<comment type="caution">
    <text evidence="5">The sequence shown here is derived from an EMBL/GenBank/DDBJ whole genome shotgun (WGS) entry which is preliminary data.</text>
</comment>
<accession>A0AAD9JI79</accession>
<organism evidence="5 6">
    <name type="scientific">Paralvinella palmiformis</name>
    <dbReference type="NCBI Taxonomy" id="53620"/>
    <lineage>
        <taxon>Eukaryota</taxon>
        <taxon>Metazoa</taxon>
        <taxon>Spiralia</taxon>
        <taxon>Lophotrochozoa</taxon>
        <taxon>Annelida</taxon>
        <taxon>Polychaeta</taxon>
        <taxon>Sedentaria</taxon>
        <taxon>Canalipalpata</taxon>
        <taxon>Terebellida</taxon>
        <taxon>Terebelliformia</taxon>
        <taxon>Alvinellidae</taxon>
        <taxon>Paralvinella</taxon>
    </lineage>
</organism>
<evidence type="ECO:0000313" key="5">
    <source>
        <dbReference type="EMBL" id="KAK2153462.1"/>
    </source>
</evidence>
<gene>
    <name evidence="5" type="ORF">LSH36_296g03000</name>
</gene>
<comment type="subcellular location">
    <subcellularLocation>
        <location evidence="1">Membrane</location>
        <topology evidence="1">Multi-pass membrane protein</topology>
    </subcellularLocation>
</comment>
<dbReference type="SUPFAM" id="SSF103473">
    <property type="entry name" value="MFS general substrate transporter"/>
    <property type="match status" value="1"/>
</dbReference>
<keyword evidence="6" id="KW-1185">Reference proteome</keyword>
<dbReference type="GO" id="GO:0030672">
    <property type="term" value="C:synaptic vesicle membrane"/>
    <property type="evidence" value="ECO:0007669"/>
    <property type="project" value="TreeGrafter"/>
</dbReference>
<evidence type="ECO:0000256" key="3">
    <source>
        <dbReference type="ARBA" id="ARBA00022989"/>
    </source>
</evidence>
<dbReference type="GO" id="GO:0098700">
    <property type="term" value="P:neurotransmitter loading into synaptic vesicle"/>
    <property type="evidence" value="ECO:0007669"/>
    <property type="project" value="TreeGrafter"/>
</dbReference>
<keyword evidence="4" id="KW-0472">Membrane</keyword>
<evidence type="ECO:0000256" key="1">
    <source>
        <dbReference type="ARBA" id="ARBA00004141"/>
    </source>
</evidence>
<dbReference type="Proteomes" id="UP001208570">
    <property type="component" value="Unassembled WGS sequence"/>
</dbReference>
<dbReference type="GO" id="GO:0035249">
    <property type="term" value="P:synaptic transmission, glutamatergic"/>
    <property type="evidence" value="ECO:0007669"/>
    <property type="project" value="TreeGrafter"/>
</dbReference>
<dbReference type="PANTHER" id="PTHR11662">
    <property type="entry name" value="SOLUTE CARRIER FAMILY 17"/>
    <property type="match status" value="1"/>
</dbReference>
<sequence length="228" mass="24928">CVRAYVYIISSSGFSLFGGSGDEKTLVNYDELDEAEDDVTPAGGGGAGKPTRNAFDRCLDATCYKCGRACPCCCNFTMRFQVALLSSLGFLISFGIRCNMGVAILQMTQNKTIHVPRNVSIVNSTTNSTNLTLTEELIFVPAEFEWDAKVKGLVDSSFFWGYLITQIPGGYLASKYPANRIFGCAIGLSAFLNLFIPVACDFSGWTPDGAVFRSKRCRRQRHNMALPV</sequence>
<name>A0AAD9JI79_9ANNE</name>
<protein>
    <submittedName>
        <fullName evidence="5">Uncharacterized protein</fullName>
    </submittedName>
</protein>
<feature type="non-terminal residue" evidence="5">
    <location>
        <position position="1"/>
    </location>
</feature>
<dbReference type="InterPro" id="IPR036259">
    <property type="entry name" value="MFS_trans_sf"/>
</dbReference>
<dbReference type="Gene3D" id="1.20.120.540">
    <property type="entry name" value="Voltage-gated potassium channels"/>
    <property type="match status" value="1"/>
</dbReference>
<dbReference type="GO" id="GO:0050803">
    <property type="term" value="P:regulation of synapse structure or activity"/>
    <property type="evidence" value="ECO:0007669"/>
    <property type="project" value="TreeGrafter"/>
</dbReference>
<dbReference type="PANTHER" id="PTHR11662:SF456">
    <property type="entry name" value="VESICULAR GLUTAMATE TRANSPORTER, ISOFORM A"/>
    <property type="match status" value="1"/>
</dbReference>
<proteinExistence type="predicted"/>
<dbReference type="GO" id="GO:0060076">
    <property type="term" value="C:excitatory synapse"/>
    <property type="evidence" value="ECO:0007669"/>
    <property type="project" value="TreeGrafter"/>
</dbReference>
<dbReference type="AlphaFoldDB" id="A0AAD9JI79"/>
<dbReference type="Pfam" id="PF07690">
    <property type="entry name" value="MFS_1"/>
    <property type="match status" value="1"/>
</dbReference>
<dbReference type="InterPro" id="IPR050382">
    <property type="entry name" value="MFS_Na/Anion_cotransporter"/>
</dbReference>